<dbReference type="EMBL" id="SWDV01000012">
    <property type="protein sequence ID" value="TLX77854.1"/>
    <property type="molecule type" value="Genomic_DNA"/>
</dbReference>
<keyword evidence="1 5" id="KW-0597">Phosphoprotein</keyword>
<proteinExistence type="predicted"/>
<dbReference type="InterPro" id="IPR000792">
    <property type="entry name" value="Tscrpt_reg_LuxR_C"/>
</dbReference>
<feature type="domain" description="HTH luxR-type" evidence="6">
    <location>
        <begin position="150"/>
        <end position="215"/>
    </location>
</feature>
<keyword evidence="9" id="KW-1185">Reference proteome</keyword>
<keyword evidence="2" id="KW-0805">Transcription regulation</keyword>
<dbReference type="Gene3D" id="3.40.50.2300">
    <property type="match status" value="1"/>
</dbReference>
<protein>
    <submittedName>
        <fullName evidence="8">Response regulator transcription factor</fullName>
    </submittedName>
</protein>
<dbReference type="SMART" id="SM00421">
    <property type="entry name" value="HTH_LUXR"/>
    <property type="match status" value="1"/>
</dbReference>
<evidence type="ECO:0000256" key="3">
    <source>
        <dbReference type="ARBA" id="ARBA00023125"/>
    </source>
</evidence>
<dbReference type="PROSITE" id="PS50043">
    <property type="entry name" value="HTH_LUXR_2"/>
    <property type="match status" value="1"/>
</dbReference>
<organism evidence="8 9">
    <name type="scientific">Pseudomonas nicosulfuronedens</name>
    <dbReference type="NCBI Taxonomy" id="2571105"/>
    <lineage>
        <taxon>Bacteria</taxon>
        <taxon>Pseudomonadati</taxon>
        <taxon>Pseudomonadota</taxon>
        <taxon>Gammaproteobacteria</taxon>
        <taxon>Pseudomonadales</taxon>
        <taxon>Pseudomonadaceae</taxon>
        <taxon>Pseudomonas</taxon>
    </lineage>
</organism>
<reference evidence="8 9" key="1">
    <citation type="submission" date="2019-04" db="EMBL/GenBank/DDBJ databases">
        <authorList>
            <person name="Li M."/>
        </authorList>
    </citation>
    <scope>NUCLEOTIDE SEQUENCE [LARGE SCALE GENOMIC DNA]</scope>
    <source>
        <strain evidence="8 9">LAM1902</strain>
    </source>
</reference>
<evidence type="ECO:0000259" key="7">
    <source>
        <dbReference type="PROSITE" id="PS50110"/>
    </source>
</evidence>
<dbReference type="AlphaFoldDB" id="A0A5R9R536"/>
<dbReference type="InterPro" id="IPR039420">
    <property type="entry name" value="WalR-like"/>
</dbReference>
<dbReference type="InterPro" id="IPR011006">
    <property type="entry name" value="CheY-like_superfamily"/>
</dbReference>
<dbReference type="SUPFAM" id="SSF52172">
    <property type="entry name" value="CheY-like"/>
    <property type="match status" value="1"/>
</dbReference>
<gene>
    <name evidence="8" type="ORF">FAS41_11895</name>
</gene>
<dbReference type="InterPro" id="IPR001789">
    <property type="entry name" value="Sig_transdc_resp-reg_receiver"/>
</dbReference>
<dbReference type="InterPro" id="IPR058245">
    <property type="entry name" value="NreC/VraR/RcsB-like_REC"/>
</dbReference>
<dbReference type="Pfam" id="PF00196">
    <property type="entry name" value="GerE"/>
    <property type="match status" value="1"/>
</dbReference>
<evidence type="ECO:0000256" key="4">
    <source>
        <dbReference type="ARBA" id="ARBA00023163"/>
    </source>
</evidence>
<dbReference type="PROSITE" id="PS50110">
    <property type="entry name" value="RESPONSE_REGULATORY"/>
    <property type="match status" value="1"/>
</dbReference>
<dbReference type="SMART" id="SM00448">
    <property type="entry name" value="REC"/>
    <property type="match status" value="1"/>
</dbReference>
<accession>A0A5R9R536</accession>
<dbReference type="GO" id="GO:0000160">
    <property type="term" value="P:phosphorelay signal transduction system"/>
    <property type="evidence" value="ECO:0007669"/>
    <property type="project" value="InterPro"/>
</dbReference>
<sequence length="219" mass="24443">MEGKHELRVLIADDHGIVRDGLRLLLSTLVGVEVVGEAADGQRLQALLEEQRADLLLLDLNMPGLNRLQFIHELRQRHPRLRILVLTANTELATVRSVLDAGVHGYLSKGEDTGELLEAIAALRSGQHYLARSLRFQLERPSRRPQGEADLLCAVELTKRERQILSLAAQGRSSREIAEHFSISPLTVRKHRENLMRKLDLHSTAELAAYAVRLGVPSA</sequence>
<dbReference type="PANTHER" id="PTHR43214">
    <property type="entry name" value="TWO-COMPONENT RESPONSE REGULATOR"/>
    <property type="match status" value="1"/>
</dbReference>
<evidence type="ECO:0000256" key="5">
    <source>
        <dbReference type="PROSITE-ProRule" id="PRU00169"/>
    </source>
</evidence>
<dbReference type="PANTHER" id="PTHR43214:SF41">
    <property type="entry name" value="NITRATE_NITRITE RESPONSE REGULATOR PROTEIN NARP"/>
    <property type="match status" value="1"/>
</dbReference>
<comment type="caution">
    <text evidence="8">The sequence shown here is derived from an EMBL/GenBank/DDBJ whole genome shotgun (WGS) entry which is preliminary data.</text>
</comment>
<evidence type="ECO:0000313" key="9">
    <source>
        <dbReference type="Proteomes" id="UP000306635"/>
    </source>
</evidence>
<dbReference type="Proteomes" id="UP000306635">
    <property type="component" value="Unassembled WGS sequence"/>
</dbReference>
<dbReference type="CDD" id="cd17535">
    <property type="entry name" value="REC_NarL-like"/>
    <property type="match status" value="1"/>
</dbReference>
<dbReference type="Pfam" id="PF00072">
    <property type="entry name" value="Response_reg"/>
    <property type="match status" value="1"/>
</dbReference>
<name>A0A5R9R536_9PSED</name>
<dbReference type="GO" id="GO:0003677">
    <property type="term" value="F:DNA binding"/>
    <property type="evidence" value="ECO:0007669"/>
    <property type="project" value="UniProtKB-KW"/>
</dbReference>
<evidence type="ECO:0000256" key="1">
    <source>
        <dbReference type="ARBA" id="ARBA00022553"/>
    </source>
</evidence>
<dbReference type="CDD" id="cd06170">
    <property type="entry name" value="LuxR_C_like"/>
    <property type="match status" value="1"/>
</dbReference>
<dbReference type="OrthoDB" id="9796655at2"/>
<dbReference type="SUPFAM" id="SSF46894">
    <property type="entry name" value="C-terminal effector domain of the bipartite response regulators"/>
    <property type="match status" value="1"/>
</dbReference>
<evidence type="ECO:0000313" key="8">
    <source>
        <dbReference type="EMBL" id="TLX77854.1"/>
    </source>
</evidence>
<evidence type="ECO:0000259" key="6">
    <source>
        <dbReference type="PROSITE" id="PS50043"/>
    </source>
</evidence>
<feature type="domain" description="Response regulatory" evidence="7">
    <location>
        <begin position="8"/>
        <end position="124"/>
    </location>
</feature>
<dbReference type="PROSITE" id="PS00622">
    <property type="entry name" value="HTH_LUXR_1"/>
    <property type="match status" value="1"/>
</dbReference>
<dbReference type="InterPro" id="IPR016032">
    <property type="entry name" value="Sig_transdc_resp-reg_C-effctor"/>
</dbReference>
<keyword evidence="4" id="KW-0804">Transcription</keyword>
<dbReference type="PRINTS" id="PR00038">
    <property type="entry name" value="HTHLUXR"/>
</dbReference>
<dbReference type="GO" id="GO:0006355">
    <property type="term" value="P:regulation of DNA-templated transcription"/>
    <property type="evidence" value="ECO:0007669"/>
    <property type="project" value="InterPro"/>
</dbReference>
<evidence type="ECO:0000256" key="2">
    <source>
        <dbReference type="ARBA" id="ARBA00023015"/>
    </source>
</evidence>
<feature type="modified residue" description="4-aspartylphosphate" evidence="5">
    <location>
        <position position="59"/>
    </location>
</feature>
<dbReference type="RefSeq" id="WP_138522425.1">
    <property type="nucleotide sequence ID" value="NZ_JAOCBK010000023.1"/>
</dbReference>
<keyword evidence="3" id="KW-0238">DNA-binding</keyword>